<dbReference type="InterPro" id="IPR001810">
    <property type="entry name" value="F-box_dom"/>
</dbReference>
<dbReference type="CDD" id="cd09917">
    <property type="entry name" value="F-box_SF"/>
    <property type="match status" value="1"/>
</dbReference>
<feature type="region of interest" description="Disordered" evidence="1">
    <location>
        <begin position="801"/>
        <end position="829"/>
    </location>
</feature>
<keyword evidence="4" id="KW-1185">Reference proteome</keyword>
<feature type="region of interest" description="Disordered" evidence="1">
    <location>
        <begin position="131"/>
        <end position="153"/>
    </location>
</feature>
<dbReference type="Pfam" id="PF12937">
    <property type="entry name" value="F-box-like"/>
    <property type="match status" value="1"/>
</dbReference>
<dbReference type="EMBL" id="KZ994478">
    <property type="protein sequence ID" value="RKO92838.1"/>
    <property type="molecule type" value="Genomic_DNA"/>
</dbReference>
<accession>A0A4P9WMD8</accession>
<feature type="domain" description="F-box" evidence="2">
    <location>
        <begin position="856"/>
        <end position="921"/>
    </location>
</feature>
<name>A0A4P9WMD8_9FUNG</name>
<evidence type="ECO:0000313" key="3">
    <source>
        <dbReference type="EMBL" id="RKO92838.1"/>
    </source>
</evidence>
<evidence type="ECO:0000313" key="4">
    <source>
        <dbReference type="Proteomes" id="UP000269721"/>
    </source>
</evidence>
<reference evidence="4" key="1">
    <citation type="journal article" date="2018" name="Nat. Microbiol.">
        <title>Leveraging single-cell genomics to expand the fungal tree of life.</title>
        <authorList>
            <person name="Ahrendt S.R."/>
            <person name="Quandt C.A."/>
            <person name="Ciobanu D."/>
            <person name="Clum A."/>
            <person name="Salamov A."/>
            <person name="Andreopoulos B."/>
            <person name="Cheng J.F."/>
            <person name="Woyke T."/>
            <person name="Pelin A."/>
            <person name="Henrissat B."/>
            <person name="Reynolds N.K."/>
            <person name="Benny G.L."/>
            <person name="Smith M.E."/>
            <person name="James T.Y."/>
            <person name="Grigoriev I.V."/>
        </authorList>
    </citation>
    <scope>NUCLEOTIDE SEQUENCE [LARGE SCALE GENOMIC DNA]</scope>
</reference>
<dbReference type="Proteomes" id="UP000269721">
    <property type="component" value="Unassembled WGS sequence"/>
</dbReference>
<evidence type="ECO:0000256" key="1">
    <source>
        <dbReference type="SAM" id="MobiDB-lite"/>
    </source>
</evidence>
<feature type="region of interest" description="Disordered" evidence="1">
    <location>
        <begin position="497"/>
        <end position="522"/>
    </location>
</feature>
<evidence type="ECO:0000259" key="2">
    <source>
        <dbReference type="Pfam" id="PF12937"/>
    </source>
</evidence>
<feature type="region of interest" description="Disordered" evidence="1">
    <location>
        <begin position="573"/>
        <end position="605"/>
    </location>
</feature>
<protein>
    <recommendedName>
        <fullName evidence="2">F-box domain-containing protein</fullName>
    </recommendedName>
</protein>
<feature type="compositionally biased region" description="Polar residues" evidence="1">
    <location>
        <begin position="584"/>
        <end position="605"/>
    </location>
</feature>
<proteinExistence type="predicted"/>
<dbReference type="AlphaFoldDB" id="A0A4P9WMD8"/>
<sequence length="1064" mass="117438">MPFEKNPSPPQLQTTVGVSYWLDSREEHVETEGQCHLVREPRATGHTRRESKRQHRLPNRCRNFYLRSPFTSAEASSAAPPRPILYHLRIPAPLVVRFSSSHHSLSSHLSPRNENGLDAFPVSGIAAQAHLKHRLSPASSERRPLHSMSRRVPKDFSEPRPLVWGHIILMRAWSSSAPIASPTAAKLEGQRDRGPAAGASMRQRRDNCELFIFLADEQHLFRKGGWLGRRRASEGNGRSNAAMKIEVENTDVKRRTRDSVRKHIQGASCVGGFVEASQLLPNHWCGHKVRRIASSDHLRRACQHWHFNGILLELVFAFRGPMLVAIWKEGEREYGGLRVADGDSRDSRSGPGARALGASTRLVNDVPGVMQQKLLHALEVLQIHSFAVRPYTARNRRRREGGGEMGVYGVNWVGGGAADPTLPPPAVNLHVIKGAEVAWLDWPPHCEVRGMPPHGLIFRSEIEERIVLQLGNEPRPYLATEPLPIENAAEAFFQHPNVQPPNERQRHLPHPPTPGPTSKTSASVSLSIKIYSLNNRITTSSMSVAHVIGLLTAEAVITHPPAPLDSTIRMNPSPTTHSPRHTLHTSSLHPTGKSLTRASTPHAGQNAGLSQRRARVAMPHAAPCADEVAGGFEDAVAERPLGYGGERCEGGEGVWRQGAAVTCVAVERSETARIVVNVNMVGPRRGWGEKGSIGTKFGAPISRGQSSWKEADVILVFFAIKSSHPFVRLRRLILMIPRAPRRLERAGSTFADGHRSGKLDAQSAVALRAWCYRRPLPGWSESMDEDRWATGKIEEKRRPNLTFLKPTTPPPHGLINTGAKTLPPGQFRKKASKPARRDLSGFSLLCLLLALSKPLVRLPPELLQQILRNTQAKGCYDRPPVVDIPPKTAVLGLYSDLVSASLVSRHWHALATHLIWDHVVIHTPDVLLQFMAYCRASPRGAELAAMVRVFDVRILDEDVWGNVLAAQVAEFARRLRGVRALLVQNSDKIIEAALDVPPVAVVASLLSTCPELAVLDIAAPRRDRSDFDRNAVSRRAARLRCLRITGCGEATDMKFCALLIRSVG</sequence>
<gene>
    <name evidence="3" type="ORF">BDK51DRAFT_43613</name>
</gene>
<organism evidence="3 4">
    <name type="scientific">Blyttiomyces helicus</name>
    <dbReference type="NCBI Taxonomy" id="388810"/>
    <lineage>
        <taxon>Eukaryota</taxon>
        <taxon>Fungi</taxon>
        <taxon>Fungi incertae sedis</taxon>
        <taxon>Chytridiomycota</taxon>
        <taxon>Chytridiomycota incertae sedis</taxon>
        <taxon>Chytridiomycetes</taxon>
        <taxon>Chytridiomycetes incertae sedis</taxon>
        <taxon>Blyttiomyces</taxon>
    </lineage>
</organism>